<accession>A0A9Q0BN58</accession>
<evidence type="ECO:0000313" key="1">
    <source>
        <dbReference type="EMBL" id="KAI8038377.1"/>
    </source>
</evidence>
<organism evidence="1 2">
    <name type="scientific">Drosophila gunungcola</name>
    <name type="common">fruit fly</name>
    <dbReference type="NCBI Taxonomy" id="103775"/>
    <lineage>
        <taxon>Eukaryota</taxon>
        <taxon>Metazoa</taxon>
        <taxon>Ecdysozoa</taxon>
        <taxon>Arthropoda</taxon>
        <taxon>Hexapoda</taxon>
        <taxon>Insecta</taxon>
        <taxon>Pterygota</taxon>
        <taxon>Neoptera</taxon>
        <taxon>Endopterygota</taxon>
        <taxon>Diptera</taxon>
        <taxon>Brachycera</taxon>
        <taxon>Muscomorpha</taxon>
        <taxon>Ephydroidea</taxon>
        <taxon>Drosophilidae</taxon>
        <taxon>Drosophila</taxon>
        <taxon>Sophophora</taxon>
    </lineage>
</organism>
<feature type="non-terminal residue" evidence="1">
    <location>
        <position position="1"/>
    </location>
</feature>
<keyword evidence="2" id="KW-1185">Reference proteome</keyword>
<dbReference type="EMBL" id="JAMKOV010000007">
    <property type="protein sequence ID" value="KAI8038377.1"/>
    <property type="molecule type" value="Genomic_DNA"/>
</dbReference>
<proteinExistence type="predicted"/>
<gene>
    <name evidence="1" type="ORF">M5D96_008271</name>
</gene>
<comment type="caution">
    <text evidence="1">The sequence shown here is derived from an EMBL/GenBank/DDBJ whole genome shotgun (WGS) entry which is preliminary data.</text>
</comment>
<protein>
    <submittedName>
        <fullName evidence="1">Uncharacterized protein</fullName>
    </submittedName>
</protein>
<dbReference type="Proteomes" id="UP001059596">
    <property type="component" value="Unassembled WGS sequence"/>
</dbReference>
<reference evidence="1" key="1">
    <citation type="journal article" date="2023" name="Genome Biol. Evol.">
        <title>Long-read-based Genome Assembly of Drosophila gunungcola Reveals Fewer Chemosensory Genes in Flower-breeding Species.</title>
        <authorList>
            <person name="Negi A."/>
            <person name="Liao B.Y."/>
            <person name="Yeh S.D."/>
        </authorList>
    </citation>
    <scope>NUCLEOTIDE SEQUENCE</scope>
    <source>
        <strain evidence="1">Sukarami</strain>
    </source>
</reference>
<name>A0A9Q0BN58_9MUSC</name>
<evidence type="ECO:0000313" key="2">
    <source>
        <dbReference type="Proteomes" id="UP001059596"/>
    </source>
</evidence>
<dbReference type="AlphaFoldDB" id="A0A9Q0BN58"/>
<sequence>GQCGRFGVRLNVCSLDAGNWYFLSTSVWSHYCILQCYYKFDLNFQKLPCFDPIYRPSIHSFKNILLNAYNTCSRRKNGRLGTYRHRIVSRQKQLTVVIKPNLNRQVS</sequence>